<protein>
    <submittedName>
        <fullName evidence="2">Uncharacterized protein</fullName>
    </submittedName>
</protein>
<feature type="region of interest" description="Disordered" evidence="1">
    <location>
        <begin position="164"/>
        <end position="193"/>
    </location>
</feature>
<reference evidence="2 3" key="1">
    <citation type="submission" date="2020-09" db="EMBL/GenBank/DDBJ databases">
        <title>De no assembly of potato wild relative species, Solanum commersonii.</title>
        <authorList>
            <person name="Cho K."/>
        </authorList>
    </citation>
    <scope>NUCLEOTIDE SEQUENCE [LARGE SCALE GENOMIC DNA]</scope>
    <source>
        <strain evidence="2">LZ3.2</strain>
        <tissue evidence="2">Leaf</tissue>
    </source>
</reference>
<proteinExistence type="predicted"/>
<dbReference type="EMBL" id="JACXVP010000012">
    <property type="protein sequence ID" value="KAG5572392.1"/>
    <property type="molecule type" value="Genomic_DNA"/>
</dbReference>
<feature type="compositionally biased region" description="Basic and acidic residues" evidence="1">
    <location>
        <begin position="180"/>
        <end position="191"/>
    </location>
</feature>
<name>A0A9J5WBE9_SOLCO</name>
<evidence type="ECO:0000313" key="3">
    <source>
        <dbReference type="Proteomes" id="UP000824120"/>
    </source>
</evidence>
<dbReference type="Proteomes" id="UP000824120">
    <property type="component" value="Chromosome 12"/>
</dbReference>
<dbReference type="InterPro" id="IPR040256">
    <property type="entry name" value="At4g02000-like"/>
</dbReference>
<organism evidence="2 3">
    <name type="scientific">Solanum commersonii</name>
    <name type="common">Commerson's wild potato</name>
    <name type="synonym">Commerson's nightshade</name>
    <dbReference type="NCBI Taxonomy" id="4109"/>
    <lineage>
        <taxon>Eukaryota</taxon>
        <taxon>Viridiplantae</taxon>
        <taxon>Streptophyta</taxon>
        <taxon>Embryophyta</taxon>
        <taxon>Tracheophyta</taxon>
        <taxon>Spermatophyta</taxon>
        <taxon>Magnoliopsida</taxon>
        <taxon>eudicotyledons</taxon>
        <taxon>Gunneridae</taxon>
        <taxon>Pentapetalae</taxon>
        <taxon>asterids</taxon>
        <taxon>lamiids</taxon>
        <taxon>Solanales</taxon>
        <taxon>Solanaceae</taxon>
        <taxon>Solanoideae</taxon>
        <taxon>Solaneae</taxon>
        <taxon>Solanum</taxon>
    </lineage>
</organism>
<comment type="caution">
    <text evidence="2">The sequence shown here is derived from an EMBL/GenBank/DDBJ whole genome shotgun (WGS) entry which is preliminary data.</text>
</comment>
<gene>
    <name evidence="2" type="ORF">H5410_062158</name>
</gene>
<evidence type="ECO:0000313" key="2">
    <source>
        <dbReference type="EMBL" id="KAG5572392.1"/>
    </source>
</evidence>
<accession>A0A9J5WBE9</accession>
<sequence length="276" mass="31962">MAYIFWKGIVVFTSVSYWKTNSPDNANINKTRPSCERVKVQVNLLGELPKFVELEVVDPVKNSSNVEKIKVVYDMLPKYCRKCKLQGHNEDDYRFLHLELRRKEQPEEEKVNDKEVVQQYQRFSRRNYKHWVLLIGYSLGITISLKISDIKGLKIEKEKVRTTFNKSDDNHGQGTKKKPTKDMKGREEHRTQSQTHYIGDLSMDTGCSISVDLEDPNLVGKDGHENLNKLVIVHSNKQSITNEVNIRHNDEDQAIVNWSKGETIDTNQGDEFLSPL</sequence>
<dbReference type="PANTHER" id="PTHR31286:SF79">
    <property type="entry name" value="N-6 ADENINE-SPECIFIC DNA METHYLASE"/>
    <property type="match status" value="1"/>
</dbReference>
<keyword evidence="3" id="KW-1185">Reference proteome</keyword>
<dbReference type="AlphaFoldDB" id="A0A9J5WBE9"/>
<evidence type="ECO:0000256" key="1">
    <source>
        <dbReference type="SAM" id="MobiDB-lite"/>
    </source>
</evidence>
<dbReference type="PANTHER" id="PTHR31286">
    <property type="entry name" value="GLYCINE-RICH CELL WALL STRUCTURAL PROTEIN 1.8-LIKE"/>
    <property type="match status" value="1"/>
</dbReference>